<organism evidence="9 10">
    <name type="scientific">Parapusillimonas granuli</name>
    <dbReference type="NCBI Taxonomy" id="380911"/>
    <lineage>
        <taxon>Bacteria</taxon>
        <taxon>Pseudomonadati</taxon>
        <taxon>Pseudomonadota</taxon>
        <taxon>Betaproteobacteria</taxon>
        <taxon>Burkholderiales</taxon>
        <taxon>Alcaligenaceae</taxon>
        <taxon>Parapusillimonas</taxon>
    </lineage>
</organism>
<feature type="transmembrane region" description="Helical" evidence="7">
    <location>
        <begin position="84"/>
        <end position="102"/>
    </location>
</feature>
<evidence type="ECO:0000313" key="9">
    <source>
        <dbReference type="EMBL" id="NYT51596.1"/>
    </source>
</evidence>
<dbReference type="GO" id="GO:0009055">
    <property type="term" value="F:electron transfer activity"/>
    <property type="evidence" value="ECO:0007669"/>
    <property type="project" value="UniProtKB-UniRule"/>
</dbReference>
<keyword evidence="3 7" id="KW-0812">Transmembrane</keyword>
<dbReference type="HAMAP" id="MF_01207">
    <property type="entry name" value="MsrQ"/>
    <property type="match status" value="1"/>
</dbReference>
<protein>
    <recommendedName>
        <fullName evidence="7">Protein-methionine-sulfoxide reductase heme-binding subunit MsrQ</fullName>
    </recommendedName>
    <alternativeName>
        <fullName evidence="7">Flavocytochrome MsrQ</fullName>
    </alternativeName>
</protein>
<keyword evidence="6 7" id="KW-0472">Membrane</keyword>
<evidence type="ECO:0000256" key="1">
    <source>
        <dbReference type="ARBA" id="ARBA00004141"/>
    </source>
</evidence>
<dbReference type="PANTHER" id="PTHR36964:SF1">
    <property type="entry name" value="PROTEIN-METHIONINE-SULFOXIDE REDUCTASE HEME-BINDING SUBUNIT MSRQ"/>
    <property type="match status" value="1"/>
</dbReference>
<keyword evidence="2 7" id="KW-0813">Transport</keyword>
<dbReference type="GO" id="GO:0046872">
    <property type="term" value="F:metal ion binding"/>
    <property type="evidence" value="ECO:0007669"/>
    <property type="project" value="UniProtKB-KW"/>
</dbReference>
<keyword evidence="7" id="KW-0249">Electron transport</keyword>
<comment type="cofactor">
    <cofactor evidence="7">
        <name>heme b</name>
        <dbReference type="ChEBI" id="CHEBI:60344"/>
    </cofactor>
    <text evidence="7">Binds 1 heme b (iron(II)-protoporphyrin IX) group per subunit.</text>
</comment>
<evidence type="ECO:0000256" key="5">
    <source>
        <dbReference type="ARBA" id="ARBA00023004"/>
    </source>
</evidence>
<name>A0A853GA13_9BURK</name>
<keyword evidence="10" id="KW-1185">Reference proteome</keyword>
<feature type="transmembrane region" description="Helical" evidence="7">
    <location>
        <begin position="182"/>
        <end position="200"/>
    </location>
</feature>
<dbReference type="AlphaFoldDB" id="A0A853GA13"/>
<evidence type="ECO:0000256" key="7">
    <source>
        <dbReference type="HAMAP-Rule" id="MF_01207"/>
    </source>
</evidence>
<feature type="transmembrane region" description="Helical" evidence="7">
    <location>
        <begin position="155"/>
        <end position="170"/>
    </location>
</feature>
<comment type="similarity">
    <text evidence="7">Belongs to the MsrQ family.</text>
</comment>
<keyword evidence="7" id="KW-0288">FMN</keyword>
<keyword evidence="5 7" id="KW-0408">Iron</keyword>
<dbReference type="EMBL" id="JACCEM010000013">
    <property type="protein sequence ID" value="NYT51596.1"/>
    <property type="molecule type" value="Genomic_DNA"/>
</dbReference>
<feature type="transmembrane region" description="Helical" evidence="7">
    <location>
        <begin position="52"/>
        <end position="72"/>
    </location>
</feature>
<dbReference type="GO" id="GO:0020037">
    <property type="term" value="F:heme binding"/>
    <property type="evidence" value="ECO:0007669"/>
    <property type="project" value="UniProtKB-UniRule"/>
</dbReference>
<evidence type="ECO:0000256" key="6">
    <source>
        <dbReference type="ARBA" id="ARBA00023136"/>
    </source>
</evidence>
<dbReference type="GO" id="GO:0030091">
    <property type="term" value="P:protein repair"/>
    <property type="evidence" value="ECO:0007669"/>
    <property type="project" value="UniProtKB-UniRule"/>
</dbReference>
<comment type="subcellular location">
    <subcellularLocation>
        <location evidence="7">Cell membrane</location>
        <topology evidence="7">Multi-pass membrane protein</topology>
    </subcellularLocation>
    <subcellularLocation>
        <location evidence="1">Membrane</location>
        <topology evidence="1">Multi-pass membrane protein</topology>
    </subcellularLocation>
</comment>
<comment type="caution">
    <text evidence="9">The sequence shown here is derived from an EMBL/GenBank/DDBJ whole genome shotgun (WGS) entry which is preliminary data.</text>
</comment>
<dbReference type="InterPro" id="IPR022837">
    <property type="entry name" value="MsrQ-like"/>
</dbReference>
<keyword evidence="7" id="KW-0285">Flavoprotein</keyword>
<keyword evidence="4 7" id="KW-1133">Transmembrane helix</keyword>
<evidence type="ECO:0000256" key="4">
    <source>
        <dbReference type="ARBA" id="ARBA00022989"/>
    </source>
</evidence>
<sequence length="204" mass="23312">MPSAAHWQARQVARFKPLLFLLALYPVYRWFWLAATGGLTANPPEFLIRSTGIWALVALGLTLAVTPLRRLIGQPALVRLRRMLGLFAFFYTVLHVLGWAFWERGWSVASMWQDIGQRTFILVGTVAFIPMLALALTSTQGWIRRLGRHWQRLHRSVYAIAALSVWHFWLVRAGKNDFAEPYAYGAILAVLLALRVFVAVRRKP</sequence>
<keyword evidence="7" id="KW-1003">Cell membrane</keyword>
<evidence type="ECO:0000259" key="8">
    <source>
        <dbReference type="Pfam" id="PF01794"/>
    </source>
</evidence>
<dbReference type="GO" id="GO:0010181">
    <property type="term" value="F:FMN binding"/>
    <property type="evidence" value="ECO:0007669"/>
    <property type="project" value="UniProtKB-UniRule"/>
</dbReference>
<comment type="function">
    <text evidence="7">Part of the MsrPQ system that repairs oxidized periplasmic proteins containing methionine sulfoxide residues (Met-O), using respiratory chain electrons. Thus protects these proteins from oxidative-stress damage caused by reactive species of oxygen and chlorine generated by the host defense mechanisms. MsrPQ is essential for the maintenance of envelope integrity under bleach stress, rescuing a wide series of structurally unrelated periplasmic proteins from methionine oxidation. MsrQ provides electrons for reduction to the reductase catalytic subunit MsrP, using the quinone pool of the respiratory chain.</text>
</comment>
<reference evidence="9 10" key="1">
    <citation type="submission" date="2020-07" db="EMBL/GenBank/DDBJ databases">
        <title>Taxonomic revisions and descriptions of new bacterial species based on genomic comparisons in the high-G+C-content subgroup of the family Alcaligenaceae.</title>
        <authorList>
            <person name="Szabo A."/>
            <person name="Felfoldi T."/>
        </authorList>
    </citation>
    <scope>NUCLEOTIDE SEQUENCE [LARGE SCALE GENOMIC DNA]</scope>
    <source>
        <strain evidence="9 10">LMG 24012</strain>
    </source>
</reference>
<proteinExistence type="inferred from homology"/>
<dbReference type="GO" id="GO:0005886">
    <property type="term" value="C:plasma membrane"/>
    <property type="evidence" value="ECO:0007669"/>
    <property type="project" value="UniProtKB-SubCell"/>
</dbReference>
<feature type="domain" description="Ferric oxidoreductase" evidence="8">
    <location>
        <begin position="51"/>
        <end position="164"/>
    </location>
</feature>
<evidence type="ECO:0000313" key="10">
    <source>
        <dbReference type="Proteomes" id="UP000559809"/>
    </source>
</evidence>
<dbReference type="InterPro" id="IPR013130">
    <property type="entry name" value="Fe3_Rdtase_TM_dom"/>
</dbReference>
<keyword evidence="7" id="KW-0349">Heme</keyword>
<dbReference type="PANTHER" id="PTHR36964">
    <property type="entry name" value="PROTEIN-METHIONINE-SULFOXIDE REDUCTASE HEME-BINDING SUBUNIT MSRQ"/>
    <property type="match status" value="1"/>
</dbReference>
<gene>
    <name evidence="7" type="primary">msrQ</name>
    <name evidence="9" type="ORF">H0A72_19975</name>
</gene>
<keyword evidence="7" id="KW-0479">Metal-binding</keyword>
<dbReference type="Proteomes" id="UP000559809">
    <property type="component" value="Unassembled WGS sequence"/>
</dbReference>
<feature type="transmembrane region" description="Helical" evidence="7">
    <location>
        <begin position="122"/>
        <end position="143"/>
    </location>
</feature>
<evidence type="ECO:0000256" key="3">
    <source>
        <dbReference type="ARBA" id="ARBA00022692"/>
    </source>
</evidence>
<dbReference type="GO" id="GO:0016679">
    <property type="term" value="F:oxidoreductase activity, acting on diphenols and related substances as donors"/>
    <property type="evidence" value="ECO:0007669"/>
    <property type="project" value="TreeGrafter"/>
</dbReference>
<feature type="transmembrane region" description="Helical" evidence="7">
    <location>
        <begin position="12"/>
        <end position="32"/>
    </location>
</feature>
<dbReference type="RefSeq" id="WP_180158273.1">
    <property type="nucleotide sequence ID" value="NZ_JACCEM010000013.1"/>
</dbReference>
<comment type="subunit">
    <text evidence="7">Heterodimer of a catalytic subunit (MsrP) and a heme-binding subunit (MsrQ).</text>
</comment>
<dbReference type="Pfam" id="PF01794">
    <property type="entry name" value="Ferric_reduct"/>
    <property type="match status" value="1"/>
</dbReference>
<evidence type="ECO:0000256" key="2">
    <source>
        <dbReference type="ARBA" id="ARBA00022448"/>
    </source>
</evidence>
<comment type="cofactor">
    <cofactor evidence="7">
        <name>FMN</name>
        <dbReference type="ChEBI" id="CHEBI:58210"/>
    </cofactor>
    <text evidence="7">Binds 1 FMN per subunit.</text>
</comment>
<accession>A0A853GA13</accession>